<evidence type="ECO:0000313" key="2">
    <source>
        <dbReference type="Proteomes" id="UP000299102"/>
    </source>
</evidence>
<dbReference type="Proteomes" id="UP000299102">
    <property type="component" value="Unassembled WGS sequence"/>
</dbReference>
<reference evidence="1 2" key="1">
    <citation type="journal article" date="2019" name="Commun. Biol.">
        <title>The bagworm genome reveals a unique fibroin gene that provides high tensile strength.</title>
        <authorList>
            <person name="Kono N."/>
            <person name="Nakamura H."/>
            <person name="Ohtoshi R."/>
            <person name="Tomita M."/>
            <person name="Numata K."/>
            <person name="Arakawa K."/>
        </authorList>
    </citation>
    <scope>NUCLEOTIDE SEQUENCE [LARGE SCALE GENOMIC DNA]</scope>
</reference>
<protein>
    <submittedName>
        <fullName evidence="1">Uncharacterized protein</fullName>
    </submittedName>
</protein>
<dbReference type="EMBL" id="BGZK01000096">
    <property type="protein sequence ID" value="GBP18401.1"/>
    <property type="molecule type" value="Genomic_DNA"/>
</dbReference>
<accession>A0A4C1TWH0</accession>
<keyword evidence="2" id="KW-1185">Reference proteome</keyword>
<evidence type="ECO:0000313" key="1">
    <source>
        <dbReference type="EMBL" id="GBP18401.1"/>
    </source>
</evidence>
<proteinExistence type="predicted"/>
<gene>
    <name evidence="1" type="ORF">EVAR_14794_1</name>
</gene>
<name>A0A4C1TWH0_EUMVA</name>
<dbReference type="AlphaFoldDB" id="A0A4C1TWH0"/>
<organism evidence="1 2">
    <name type="scientific">Eumeta variegata</name>
    <name type="common">Bagworm moth</name>
    <name type="synonym">Eumeta japonica</name>
    <dbReference type="NCBI Taxonomy" id="151549"/>
    <lineage>
        <taxon>Eukaryota</taxon>
        <taxon>Metazoa</taxon>
        <taxon>Ecdysozoa</taxon>
        <taxon>Arthropoda</taxon>
        <taxon>Hexapoda</taxon>
        <taxon>Insecta</taxon>
        <taxon>Pterygota</taxon>
        <taxon>Neoptera</taxon>
        <taxon>Endopterygota</taxon>
        <taxon>Lepidoptera</taxon>
        <taxon>Glossata</taxon>
        <taxon>Ditrysia</taxon>
        <taxon>Tineoidea</taxon>
        <taxon>Psychidae</taxon>
        <taxon>Oiketicinae</taxon>
        <taxon>Eumeta</taxon>
    </lineage>
</organism>
<sequence>MWKNASDTGELLIELEVDKLGELRETSHIVHVIEIVSTEDTHHDTTSKVLSNLAAPVTVSANQPASTHLVVIFADVHVYAGKLMASSSRTVRALSPTQALLDLESGSDAEYSDEGDAEYHVISAQMEVQLNLHYDEDLPSDISTSIRLMETVYGCRVREVLE</sequence>
<comment type="caution">
    <text evidence="1">The sequence shown here is derived from an EMBL/GenBank/DDBJ whole genome shotgun (WGS) entry which is preliminary data.</text>
</comment>